<evidence type="ECO:0000313" key="2">
    <source>
        <dbReference type="Proteomes" id="UP001524547"/>
    </source>
</evidence>
<keyword evidence="2" id="KW-1185">Reference proteome</keyword>
<sequence>MVAAREVPAHRSPMQTRHRILVLAALAAGMGAAPPSRFTAPMQPWRSADGRVALLRPAMVPATASDRPLGSLMSPGWRLDWDGSASRAGAAAGTMIIRLVLPVTPDAPLRRASEVLQVGASADAGAVSRCFTDGLGGPAVHRDPDRTINGVRFRSWHAADAGMSQRIEATDLRAVVDGRCVAVDRFRYGDSASDPAPDAPMPQARGRAIMDASLDSLRLGRAVEVPPLPALKLPPGAVAR</sequence>
<reference evidence="1 2" key="1">
    <citation type="submission" date="2022-06" db="EMBL/GenBank/DDBJ databases">
        <title>Rhizosaccharibacter gen. nov. sp. nov. KSS12, endophytic bacteria isolated from sugarcane.</title>
        <authorList>
            <person name="Pitiwittayakul N."/>
        </authorList>
    </citation>
    <scope>NUCLEOTIDE SEQUENCE [LARGE SCALE GENOMIC DNA]</scope>
    <source>
        <strain evidence="1 2">KSS12</strain>
    </source>
</reference>
<gene>
    <name evidence="1" type="ORF">NFI88_00570</name>
</gene>
<evidence type="ECO:0000313" key="1">
    <source>
        <dbReference type="EMBL" id="MCQ8239332.1"/>
    </source>
</evidence>
<dbReference type="RefSeq" id="WP_422918078.1">
    <property type="nucleotide sequence ID" value="NZ_JAMZEJ010000001.1"/>
</dbReference>
<protein>
    <submittedName>
        <fullName evidence="1">Uncharacterized protein</fullName>
    </submittedName>
</protein>
<proteinExistence type="predicted"/>
<accession>A0ABT1VSL5</accession>
<comment type="caution">
    <text evidence="1">The sequence shown here is derived from an EMBL/GenBank/DDBJ whole genome shotgun (WGS) entry which is preliminary data.</text>
</comment>
<dbReference type="Proteomes" id="UP001524547">
    <property type="component" value="Unassembled WGS sequence"/>
</dbReference>
<organism evidence="1 2">
    <name type="scientific">Rhizosaccharibacter radicis</name>
    <dbReference type="NCBI Taxonomy" id="2782605"/>
    <lineage>
        <taxon>Bacteria</taxon>
        <taxon>Pseudomonadati</taxon>
        <taxon>Pseudomonadota</taxon>
        <taxon>Alphaproteobacteria</taxon>
        <taxon>Acetobacterales</taxon>
        <taxon>Acetobacteraceae</taxon>
        <taxon>Rhizosaccharibacter</taxon>
    </lineage>
</organism>
<name>A0ABT1VSL5_9PROT</name>
<dbReference type="EMBL" id="JAMZEJ010000001">
    <property type="protein sequence ID" value="MCQ8239332.1"/>
    <property type="molecule type" value="Genomic_DNA"/>
</dbReference>